<dbReference type="Proteomes" id="UP000824881">
    <property type="component" value="Unassembled WGS sequence"/>
</dbReference>
<dbReference type="EMBL" id="WQMT02000004">
    <property type="protein sequence ID" value="KAG9224185.1"/>
    <property type="molecule type" value="Genomic_DNA"/>
</dbReference>
<name>A0ACB7J1N9_PLECO</name>
<keyword evidence="2" id="KW-1185">Reference proteome</keyword>
<proteinExistence type="predicted"/>
<comment type="caution">
    <text evidence="1">The sequence shown here is derived from an EMBL/GenBank/DDBJ whole genome shotgun (WGS) entry which is preliminary data.</text>
</comment>
<sequence>MTTTPMAKPAAMNHAVLLLLLLTTLSAAHKHHDQLSEEQSKAPTDAILWIHIFLQATVWGILFPVGMVLGITRSRWHVPLQSTAFALTFGGYILGHSHGGRMFLPSIHGSFASLLFIPILLQLSLGIYLKLHIHEETIRPYAVVAHGVLGKAYPVLGWSQMLFGALTYGGYCRDGNLGQCLAHYIMGSGFIAYGAIMAILLVVGEAWIIRSGRSPEWWDSWIIMLWGIVNTFTEHRGSTWSVKDMQHTILGVLWWTGGLLGIFLARNNQRNVVAGVIIILTGWAMSEHAQRLKMSTRVHATFGHTLMLAGLARIVEICFVAPDYAKLSNSPAHPHPLAGSNGEIDVVFDEGDDAGSDHTLAENNHHVVGGSGVDGRRGGAGETSGGGAIGSGSRGRSGSAGSADAGVKKAFRHLPPFLLVAAGLLFMSATDEEIEAVHESGMDHVTYILIMFSLAFTIYGLILLLLHLYATTGRHAPSSPSFSGGEEIELRDTSGSGGNKWYARVPQTPLTGGGGGGAHALGGDDD</sequence>
<organism evidence="1 2">
    <name type="scientific">Pleurotus cornucopiae</name>
    <name type="common">Cornucopia mushroom</name>
    <dbReference type="NCBI Taxonomy" id="5321"/>
    <lineage>
        <taxon>Eukaryota</taxon>
        <taxon>Fungi</taxon>
        <taxon>Dikarya</taxon>
        <taxon>Basidiomycota</taxon>
        <taxon>Agaricomycotina</taxon>
        <taxon>Agaricomycetes</taxon>
        <taxon>Agaricomycetidae</taxon>
        <taxon>Agaricales</taxon>
        <taxon>Pleurotineae</taxon>
        <taxon>Pleurotaceae</taxon>
        <taxon>Pleurotus</taxon>
    </lineage>
</organism>
<evidence type="ECO:0000313" key="1">
    <source>
        <dbReference type="EMBL" id="KAG9224185.1"/>
    </source>
</evidence>
<evidence type="ECO:0000313" key="2">
    <source>
        <dbReference type="Proteomes" id="UP000824881"/>
    </source>
</evidence>
<protein>
    <submittedName>
        <fullName evidence="1">Uncharacterized protein</fullName>
    </submittedName>
</protein>
<gene>
    <name evidence="1" type="ORF">CCMSSC00406_0004684</name>
</gene>
<accession>A0ACB7J1N9</accession>
<reference evidence="1 2" key="1">
    <citation type="journal article" date="2021" name="Appl. Environ. Microbiol.">
        <title>Genetic linkage and physical mapping for an oyster mushroom Pleurotus cornucopiae and QTL analysis for the trait cap color.</title>
        <authorList>
            <person name="Zhang Y."/>
            <person name="Gao W."/>
            <person name="Sonnenberg A."/>
            <person name="Chen Q."/>
            <person name="Zhang J."/>
            <person name="Huang C."/>
        </authorList>
    </citation>
    <scope>NUCLEOTIDE SEQUENCE [LARGE SCALE GENOMIC DNA]</scope>
    <source>
        <strain evidence="1">CCMSSC00406</strain>
    </source>
</reference>